<evidence type="ECO:0008006" key="2">
    <source>
        <dbReference type="Google" id="ProtNLM"/>
    </source>
</evidence>
<dbReference type="eggNOG" id="KOG3734">
    <property type="taxonomic scope" value="Eukaryota"/>
</dbReference>
<sequence length="249" mass="27796">MRHGDRLDNVNPSWLSTALRPWDPPLAEAGWDTARKTAKQLPARLGFPIHRVIVSPYRRCVDTALGLFAGHLTPDEDPKAATGDGGLDPSKVKISIDYGLAEMFNHIAIRHPPPSPANHADWGLNIPDIEALIPLDALDNTAIPVFRELPQWEETEPDARDRYLHTIQSLADRHPSENLLLITHGEAVKVTVSTQLEDAARFRIMMDYCGYAQLKRQVIRNSNAFETGQFELLANYGQTGIHCSPRTPM</sequence>
<dbReference type="STRING" id="71139.A0A059C4G5"/>
<dbReference type="InParanoid" id="A0A059C4G5"/>
<dbReference type="InterPro" id="IPR013078">
    <property type="entry name" value="His_Pase_superF_clade-1"/>
</dbReference>
<protein>
    <recommendedName>
        <fullName evidence="2">Phosphoglycerate mutase family protein</fullName>
    </recommendedName>
</protein>
<dbReference type="PANTHER" id="PTHR16469">
    <property type="entry name" value="UBIQUITIN-ASSOCIATED AND SH3 DOMAIN-CONTAINING BA-RELATED"/>
    <property type="match status" value="1"/>
</dbReference>
<dbReference type="PANTHER" id="PTHR16469:SF27">
    <property type="entry name" value="UBIQUITIN-ASSOCIATED AND SH3 DOMAIN-CONTAINING BA-RELATED"/>
    <property type="match status" value="1"/>
</dbReference>
<proteinExistence type="predicted"/>
<dbReference type="AlphaFoldDB" id="A0A059C4G5"/>
<gene>
    <name evidence="1" type="ORF">EUGRSUZ_E01589</name>
</gene>
<dbReference type="PIRSF" id="PIRSF015897">
    <property type="entry name" value="PRIB5"/>
    <property type="match status" value="1"/>
</dbReference>
<dbReference type="InterPro" id="IPR029033">
    <property type="entry name" value="His_PPase_superfam"/>
</dbReference>
<dbReference type="Pfam" id="PF00300">
    <property type="entry name" value="His_Phos_1"/>
    <property type="match status" value="2"/>
</dbReference>
<dbReference type="SUPFAM" id="SSF53254">
    <property type="entry name" value="Phosphoglycerate mutase-like"/>
    <property type="match status" value="1"/>
</dbReference>
<reference evidence="1" key="1">
    <citation type="submission" date="2013-07" db="EMBL/GenBank/DDBJ databases">
        <title>The genome of Eucalyptus grandis.</title>
        <authorList>
            <person name="Schmutz J."/>
            <person name="Hayes R."/>
            <person name="Myburg A."/>
            <person name="Tuskan G."/>
            <person name="Grattapaglia D."/>
            <person name="Rokhsar D.S."/>
        </authorList>
    </citation>
    <scope>NUCLEOTIDE SEQUENCE</scope>
    <source>
        <tissue evidence="1">Leaf extractions</tissue>
    </source>
</reference>
<dbReference type="InterPro" id="IPR051710">
    <property type="entry name" value="Phosphatase_SH3-domain"/>
</dbReference>
<organism evidence="1">
    <name type="scientific">Eucalyptus grandis</name>
    <name type="common">Flooded gum</name>
    <dbReference type="NCBI Taxonomy" id="71139"/>
    <lineage>
        <taxon>Eukaryota</taxon>
        <taxon>Viridiplantae</taxon>
        <taxon>Streptophyta</taxon>
        <taxon>Embryophyta</taxon>
        <taxon>Tracheophyta</taxon>
        <taxon>Spermatophyta</taxon>
        <taxon>Magnoliopsida</taxon>
        <taxon>eudicotyledons</taxon>
        <taxon>Gunneridae</taxon>
        <taxon>Pentapetalae</taxon>
        <taxon>rosids</taxon>
        <taxon>malvids</taxon>
        <taxon>Myrtales</taxon>
        <taxon>Myrtaceae</taxon>
        <taxon>Myrtoideae</taxon>
        <taxon>Eucalypteae</taxon>
        <taxon>Eucalyptus</taxon>
    </lineage>
</organism>
<dbReference type="InterPro" id="IPR012398">
    <property type="entry name" value="PRIB5"/>
</dbReference>
<name>A0A059C4G5_EUCGR</name>
<evidence type="ECO:0000313" key="1">
    <source>
        <dbReference type="EMBL" id="KCW73134.1"/>
    </source>
</evidence>
<dbReference type="Gene3D" id="3.40.50.1240">
    <property type="entry name" value="Phosphoglycerate mutase-like"/>
    <property type="match status" value="1"/>
</dbReference>
<dbReference type="CDD" id="cd07067">
    <property type="entry name" value="HP_PGM_like"/>
    <property type="match status" value="1"/>
</dbReference>
<dbReference type="Gramene" id="KCW73134">
    <property type="protein sequence ID" value="KCW73134"/>
    <property type="gene ID" value="EUGRSUZ_E01589"/>
</dbReference>
<dbReference type="EMBL" id="KK198757">
    <property type="protein sequence ID" value="KCW73134.1"/>
    <property type="molecule type" value="Genomic_DNA"/>
</dbReference>
<accession>A0A059C4G5</accession>